<feature type="region of interest" description="Disordered" evidence="1">
    <location>
        <begin position="155"/>
        <end position="175"/>
    </location>
</feature>
<comment type="caution">
    <text evidence="3">The sequence shown here is derived from an EMBL/GenBank/DDBJ whole genome shotgun (WGS) entry which is preliminary data.</text>
</comment>
<dbReference type="RefSeq" id="XP_046044070.1">
    <property type="nucleotide sequence ID" value="XM_046190751.1"/>
</dbReference>
<keyword evidence="4" id="KW-1185">Reference proteome</keyword>
<dbReference type="Proteomes" id="UP000720189">
    <property type="component" value="Unassembled WGS sequence"/>
</dbReference>
<dbReference type="EMBL" id="JAGMUX010000019">
    <property type="protein sequence ID" value="KAH7232410.1"/>
    <property type="molecule type" value="Genomic_DNA"/>
</dbReference>
<feature type="domain" description="SnoaL-like" evidence="2">
    <location>
        <begin position="23"/>
        <end position="148"/>
    </location>
</feature>
<dbReference type="Pfam" id="PF13577">
    <property type="entry name" value="SnoaL_4"/>
    <property type="match status" value="1"/>
</dbReference>
<dbReference type="InterPro" id="IPR032710">
    <property type="entry name" value="NTF2-like_dom_sf"/>
</dbReference>
<dbReference type="Gene3D" id="3.10.450.50">
    <property type="match status" value="1"/>
</dbReference>
<accession>A0A9P9JU99</accession>
<organism evidence="3 4">
    <name type="scientific">Fusarium redolens</name>
    <dbReference type="NCBI Taxonomy" id="48865"/>
    <lineage>
        <taxon>Eukaryota</taxon>
        <taxon>Fungi</taxon>
        <taxon>Dikarya</taxon>
        <taxon>Ascomycota</taxon>
        <taxon>Pezizomycotina</taxon>
        <taxon>Sordariomycetes</taxon>
        <taxon>Hypocreomycetidae</taxon>
        <taxon>Hypocreales</taxon>
        <taxon>Nectriaceae</taxon>
        <taxon>Fusarium</taxon>
        <taxon>Fusarium redolens species complex</taxon>
    </lineage>
</organism>
<evidence type="ECO:0000256" key="1">
    <source>
        <dbReference type="SAM" id="MobiDB-lite"/>
    </source>
</evidence>
<evidence type="ECO:0000313" key="4">
    <source>
        <dbReference type="Proteomes" id="UP000720189"/>
    </source>
</evidence>
<gene>
    <name evidence="3" type="ORF">BKA55DRAFT_544739</name>
</gene>
<dbReference type="InterPro" id="IPR037401">
    <property type="entry name" value="SnoaL-like"/>
</dbReference>
<evidence type="ECO:0000259" key="2">
    <source>
        <dbReference type="Pfam" id="PF13577"/>
    </source>
</evidence>
<reference evidence="3" key="1">
    <citation type="journal article" date="2021" name="Nat. Commun.">
        <title>Genetic determinants of endophytism in the Arabidopsis root mycobiome.</title>
        <authorList>
            <person name="Mesny F."/>
            <person name="Miyauchi S."/>
            <person name="Thiergart T."/>
            <person name="Pickel B."/>
            <person name="Atanasova L."/>
            <person name="Karlsson M."/>
            <person name="Huettel B."/>
            <person name="Barry K.W."/>
            <person name="Haridas S."/>
            <person name="Chen C."/>
            <person name="Bauer D."/>
            <person name="Andreopoulos W."/>
            <person name="Pangilinan J."/>
            <person name="LaButti K."/>
            <person name="Riley R."/>
            <person name="Lipzen A."/>
            <person name="Clum A."/>
            <person name="Drula E."/>
            <person name="Henrissat B."/>
            <person name="Kohler A."/>
            <person name="Grigoriev I.V."/>
            <person name="Martin F.M."/>
            <person name="Hacquard S."/>
        </authorList>
    </citation>
    <scope>NUCLEOTIDE SEQUENCE</scope>
    <source>
        <strain evidence="3">MPI-CAGE-AT-0023</strain>
    </source>
</reference>
<dbReference type="OrthoDB" id="3658381at2759"/>
<evidence type="ECO:0000313" key="3">
    <source>
        <dbReference type="EMBL" id="KAH7232410.1"/>
    </source>
</evidence>
<protein>
    <recommendedName>
        <fullName evidence="2">SnoaL-like domain-containing protein</fullName>
    </recommendedName>
</protein>
<name>A0A9P9JU99_FUSRE</name>
<proteinExistence type="predicted"/>
<dbReference type="SUPFAM" id="SSF54427">
    <property type="entry name" value="NTF2-like"/>
    <property type="match status" value="1"/>
</dbReference>
<dbReference type="GeneID" id="70220705"/>
<dbReference type="AlphaFoldDB" id="A0A9P9JU99"/>
<sequence>MSSFITNGRYPPIPGATLDDVTSEERSSAIDFVNRHNLIFEEFDHQKMINTFLPDAVVYHTYGVVRGHENMKDFLENKYGFFIPGVSRHATNHVVDRDQDGGVIGDDLAAINGHDAIREDGLPAIWWIGRIVDQLRMTPDGWKIFERHLGAPFRDGRLDPSKAPSVKEKDHDHHE</sequence>